<name>A0ABU9RUJ9_9BURK</name>
<accession>A0ABU9RUJ9</accession>
<protein>
    <submittedName>
        <fullName evidence="3">RcnB family protein</fullName>
    </submittedName>
</protein>
<organism evidence="3 4">
    <name type="scientific">Paraburkholderia ferrariae</name>
    <dbReference type="NCBI Taxonomy" id="386056"/>
    <lineage>
        <taxon>Bacteria</taxon>
        <taxon>Pseudomonadati</taxon>
        <taxon>Pseudomonadota</taxon>
        <taxon>Betaproteobacteria</taxon>
        <taxon>Burkholderiales</taxon>
        <taxon>Burkholderiaceae</taxon>
        <taxon>Paraburkholderia</taxon>
    </lineage>
</organism>
<feature type="compositionally biased region" description="Low complexity" evidence="1">
    <location>
        <begin position="25"/>
        <end position="35"/>
    </location>
</feature>
<dbReference type="InterPro" id="IPR024572">
    <property type="entry name" value="RcnB"/>
</dbReference>
<dbReference type="RefSeq" id="WP_069262335.1">
    <property type="nucleotide sequence ID" value="NZ_JAYMRV010000006.1"/>
</dbReference>
<evidence type="ECO:0000313" key="3">
    <source>
        <dbReference type="EMBL" id="MEM5423740.1"/>
    </source>
</evidence>
<feature type="chain" id="PRO_5045963419" evidence="2">
    <location>
        <begin position="24"/>
        <end position="109"/>
    </location>
</feature>
<keyword evidence="2" id="KW-0732">Signal</keyword>
<comment type="caution">
    <text evidence="3">The sequence shown here is derived from an EMBL/GenBank/DDBJ whole genome shotgun (WGS) entry which is preliminary data.</text>
</comment>
<sequence>MKSQLVLSVIAALLLGVASSAMAQDAASGADQSQGTGRQQVMPTMPHRDWHEGQQVPSKYRHYNYQMKDWKSHNLDAPKRGQQWLGVNGDYVLVTRSNWRISKIVSGTE</sequence>
<evidence type="ECO:0000313" key="4">
    <source>
        <dbReference type="Proteomes" id="UP001489897"/>
    </source>
</evidence>
<feature type="region of interest" description="Disordered" evidence="1">
    <location>
        <begin position="25"/>
        <end position="53"/>
    </location>
</feature>
<proteinExistence type="predicted"/>
<keyword evidence="4" id="KW-1185">Reference proteome</keyword>
<evidence type="ECO:0000256" key="1">
    <source>
        <dbReference type="SAM" id="MobiDB-lite"/>
    </source>
</evidence>
<dbReference type="Proteomes" id="UP001489897">
    <property type="component" value="Unassembled WGS sequence"/>
</dbReference>
<evidence type="ECO:0000256" key="2">
    <source>
        <dbReference type="SAM" id="SignalP"/>
    </source>
</evidence>
<gene>
    <name evidence="3" type="ORF">VSR73_22060</name>
</gene>
<dbReference type="EMBL" id="JAYMRV010000006">
    <property type="protein sequence ID" value="MEM5423740.1"/>
    <property type="molecule type" value="Genomic_DNA"/>
</dbReference>
<feature type="signal peptide" evidence="2">
    <location>
        <begin position="1"/>
        <end position="23"/>
    </location>
</feature>
<dbReference type="Gene3D" id="3.10.450.160">
    <property type="entry name" value="inner membrane protein cigr"/>
    <property type="match status" value="1"/>
</dbReference>
<dbReference type="Pfam" id="PF11776">
    <property type="entry name" value="RcnB"/>
    <property type="match status" value="1"/>
</dbReference>
<reference evidence="3 4" key="1">
    <citation type="submission" date="2024-01" db="EMBL/GenBank/DDBJ databases">
        <title>The diversity of rhizobia nodulating Mimosa spp. in eleven states of Brazil covering several biomes is determined by host plant, location, and edaphic factors.</title>
        <authorList>
            <person name="Rouws L."/>
            <person name="Barauna A."/>
            <person name="Beukes C."/>
            <person name="De Faria S.M."/>
            <person name="Gross E."/>
            <person name="Dos Reis Junior F.B."/>
            <person name="Simon M."/>
            <person name="Maluk M."/>
            <person name="Odee D.W."/>
            <person name="Kenicer G."/>
            <person name="Young J.P.W."/>
            <person name="Reis V.M."/>
            <person name="Zilli J."/>
            <person name="James E.K."/>
        </authorList>
    </citation>
    <scope>NUCLEOTIDE SEQUENCE [LARGE SCALE GENOMIC DNA]</scope>
    <source>
        <strain evidence="3 4">JPY167</strain>
    </source>
</reference>